<dbReference type="Proteomes" id="UP000095282">
    <property type="component" value="Unplaced"/>
</dbReference>
<dbReference type="SMART" id="SM00225">
    <property type="entry name" value="BTB"/>
    <property type="match status" value="1"/>
</dbReference>
<dbReference type="SMART" id="SM00061">
    <property type="entry name" value="MATH"/>
    <property type="match status" value="1"/>
</dbReference>
<dbReference type="Pfam" id="PF00917">
    <property type="entry name" value="MATH"/>
    <property type="match status" value="1"/>
</dbReference>
<dbReference type="AlphaFoldDB" id="A0A1I7U5E2"/>
<dbReference type="SUPFAM" id="SSF54695">
    <property type="entry name" value="POZ domain"/>
    <property type="match status" value="1"/>
</dbReference>
<dbReference type="STRING" id="1561998.A0A1I7U5E2"/>
<evidence type="ECO:0000259" key="1">
    <source>
        <dbReference type="PROSITE" id="PS50097"/>
    </source>
</evidence>
<dbReference type="InterPro" id="IPR052664">
    <property type="entry name" value="BTB-MATH_domain_protein"/>
</dbReference>
<accession>A0A1I7U5E2</accession>
<dbReference type="Gene3D" id="2.60.210.10">
    <property type="entry name" value="Apoptosis, Tumor Necrosis Factor Receptor Associated Protein 2, Chain A"/>
    <property type="match status" value="1"/>
</dbReference>
<dbReference type="PANTHER" id="PTHR22743">
    <property type="entry name" value="MEPRIN/TRAF-LIKE MATH FAMILY-C.ELEGANS"/>
    <property type="match status" value="1"/>
</dbReference>
<reference evidence="3" key="1">
    <citation type="submission" date="2016-11" db="UniProtKB">
        <authorList>
            <consortium name="WormBaseParasite"/>
        </authorList>
    </citation>
    <scope>IDENTIFICATION</scope>
</reference>
<dbReference type="PANTHER" id="PTHR22743:SF165">
    <property type="entry name" value="BTB AND MATH DOMAIN CONTAINING-RELATED"/>
    <property type="match status" value="1"/>
</dbReference>
<evidence type="ECO:0000313" key="3">
    <source>
        <dbReference type="WBParaSite" id="Csp11.Scaffold629.g15029.t1"/>
    </source>
</evidence>
<feature type="domain" description="BTB" evidence="1">
    <location>
        <begin position="141"/>
        <end position="219"/>
    </location>
</feature>
<dbReference type="InterPro" id="IPR011333">
    <property type="entry name" value="SKP1/BTB/POZ_sf"/>
</dbReference>
<dbReference type="CDD" id="cd00121">
    <property type="entry name" value="MATH"/>
    <property type="match status" value="1"/>
</dbReference>
<proteinExistence type="predicted"/>
<dbReference type="InterPro" id="IPR008974">
    <property type="entry name" value="TRAF-like"/>
</dbReference>
<dbReference type="PROSITE" id="PS50097">
    <property type="entry name" value="BTB"/>
    <property type="match status" value="1"/>
</dbReference>
<sequence length="310" mass="35764">MPREFTLTEVFKRVSSIHEGQKFEGPTETHFDIEWFIAIGKEDDCLKVSVNCEPIDAEEDAYVDADVEFKLISASGKKCCRIEPFQFVTEDCDGIEILDWERVMKDYVVDDTFIIEVLVKISKTSGIFKKNFQNFGDMKFADVCLVVEGDKFYESKLFLARQSTYFENLLMNPNFVEGQKTEKAAEEGKIPEFVVQDLKSEDFQRFSEDIHGSDVIDDSSVSGILEVARYVDELNSVRRCEDYLINSSQLSFKKKFELVREHNLVRLKNDCLMKIETKEQIIEVIPGDIYEMESSVACALLNKYIALDRK</sequence>
<name>A0A1I7U5E2_9PELO</name>
<dbReference type="Pfam" id="PF00651">
    <property type="entry name" value="BTB"/>
    <property type="match status" value="1"/>
</dbReference>
<protein>
    <submittedName>
        <fullName evidence="3">BTB domain-containing protein</fullName>
    </submittedName>
</protein>
<dbReference type="WBParaSite" id="Csp11.Scaffold629.g15029.t1">
    <property type="protein sequence ID" value="Csp11.Scaffold629.g15029.t1"/>
    <property type="gene ID" value="Csp11.Scaffold629.g15029"/>
</dbReference>
<keyword evidence="2" id="KW-1185">Reference proteome</keyword>
<dbReference type="Gene3D" id="3.30.710.10">
    <property type="entry name" value="Potassium Channel Kv1.1, Chain A"/>
    <property type="match status" value="1"/>
</dbReference>
<organism evidence="2 3">
    <name type="scientific">Caenorhabditis tropicalis</name>
    <dbReference type="NCBI Taxonomy" id="1561998"/>
    <lineage>
        <taxon>Eukaryota</taxon>
        <taxon>Metazoa</taxon>
        <taxon>Ecdysozoa</taxon>
        <taxon>Nematoda</taxon>
        <taxon>Chromadorea</taxon>
        <taxon>Rhabditida</taxon>
        <taxon>Rhabditina</taxon>
        <taxon>Rhabditomorpha</taxon>
        <taxon>Rhabditoidea</taxon>
        <taxon>Rhabditidae</taxon>
        <taxon>Peloderinae</taxon>
        <taxon>Caenorhabditis</taxon>
    </lineage>
</organism>
<evidence type="ECO:0000313" key="2">
    <source>
        <dbReference type="Proteomes" id="UP000095282"/>
    </source>
</evidence>
<dbReference type="eggNOG" id="ENOG502RXUT">
    <property type="taxonomic scope" value="Eukaryota"/>
</dbReference>
<dbReference type="SUPFAM" id="SSF49599">
    <property type="entry name" value="TRAF domain-like"/>
    <property type="match status" value="1"/>
</dbReference>
<dbReference type="InterPro" id="IPR002083">
    <property type="entry name" value="MATH/TRAF_dom"/>
</dbReference>
<dbReference type="InterPro" id="IPR000210">
    <property type="entry name" value="BTB/POZ_dom"/>
</dbReference>